<comment type="caution">
    <text evidence="1">The sequence shown here is derived from an EMBL/GenBank/DDBJ whole genome shotgun (WGS) entry which is preliminary data.</text>
</comment>
<feature type="non-terminal residue" evidence="1">
    <location>
        <position position="1"/>
    </location>
</feature>
<reference evidence="1 2" key="1">
    <citation type="submission" date="2024-04" db="EMBL/GenBank/DDBJ databases">
        <title>Symmetric and asymmetric DNA N6-adenine methylation regulates different biological responses in Mucorales.</title>
        <authorList>
            <consortium name="Lawrence Berkeley National Laboratory"/>
            <person name="Lax C."/>
            <person name="Mondo S.J."/>
            <person name="Osorio-Concepcion M."/>
            <person name="Muszewska A."/>
            <person name="Corrochano-Luque M."/>
            <person name="Gutierrez G."/>
            <person name="Riley R."/>
            <person name="Lipzen A."/>
            <person name="Guo J."/>
            <person name="Hundley H."/>
            <person name="Amirebrahimi M."/>
            <person name="Ng V."/>
            <person name="Lorenzo-Gutierrez D."/>
            <person name="Binder U."/>
            <person name="Yang J."/>
            <person name="Song Y."/>
            <person name="Canovas D."/>
            <person name="Navarro E."/>
            <person name="Freitag M."/>
            <person name="Gabaldon T."/>
            <person name="Grigoriev I.V."/>
            <person name="Corrochano L.M."/>
            <person name="Nicolas F.E."/>
            <person name="Garre V."/>
        </authorList>
    </citation>
    <scope>NUCLEOTIDE SEQUENCE [LARGE SCALE GENOMIC DNA]</scope>
    <source>
        <strain evidence="1 2">L51</strain>
    </source>
</reference>
<evidence type="ECO:0000313" key="1">
    <source>
        <dbReference type="EMBL" id="KAL0096212.1"/>
    </source>
</evidence>
<sequence length="94" mass="10555">AIDIHSESDQNSVPAVSGFRYEFLYVCSYGGSTKRKLKIGSKTMNILVTISVRVSTEKSVDIGPETSTTSYFVRSKAARIFYRVDEINQFTETM</sequence>
<gene>
    <name evidence="1" type="ORF">J3Q64DRAFT_1611771</name>
</gene>
<feature type="non-terminal residue" evidence="1">
    <location>
        <position position="94"/>
    </location>
</feature>
<dbReference type="EMBL" id="JBCLYO010000001">
    <property type="protein sequence ID" value="KAL0096212.1"/>
    <property type="molecule type" value="Genomic_DNA"/>
</dbReference>
<keyword evidence="2" id="KW-1185">Reference proteome</keyword>
<evidence type="ECO:0000313" key="2">
    <source>
        <dbReference type="Proteomes" id="UP001448207"/>
    </source>
</evidence>
<evidence type="ECO:0008006" key="3">
    <source>
        <dbReference type="Google" id="ProtNLM"/>
    </source>
</evidence>
<accession>A0ABR3BD11</accession>
<dbReference type="Proteomes" id="UP001448207">
    <property type="component" value="Unassembled WGS sequence"/>
</dbReference>
<proteinExistence type="predicted"/>
<protein>
    <recommendedName>
        <fullName evidence="3">Arrestin-like N-terminal domain-containing protein</fullName>
    </recommendedName>
</protein>
<name>A0ABR3BD11_PHYBL</name>
<organism evidence="1 2">
    <name type="scientific">Phycomyces blakesleeanus</name>
    <dbReference type="NCBI Taxonomy" id="4837"/>
    <lineage>
        <taxon>Eukaryota</taxon>
        <taxon>Fungi</taxon>
        <taxon>Fungi incertae sedis</taxon>
        <taxon>Mucoromycota</taxon>
        <taxon>Mucoromycotina</taxon>
        <taxon>Mucoromycetes</taxon>
        <taxon>Mucorales</taxon>
        <taxon>Phycomycetaceae</taxon>
        <taxon>Phycomyces</taxon>
    </lineage>
</organism>